<dbReference type="GO" id="GO:0016757">
    <property type="term" value="F:glycosyltransferase activity"/>
    <property type="evidence" value="ECO:0007669"/>
    <property type="project" value="UniProtKB-KW"/>
</dbReference>
<dbReference type="Pfam" id="PF02485">
    <property type="entry name" value="Branch"/>
    <property type="match status" value="1"/>
</dbReference>
<keyword evidence="3" id="KW-0808">Transferase</keyword>
<evidence type="ECO:0000256" key="5">
    <source>
        <dbReference type="ARBA" id="ARBA00023180"/>
    </source>
</evidence>
<evidence type="ECO:0000313" key="7">
    <source>
        <dbReference type="Proteomes" id="UP000054047"/>
    </source>
</evidence>
<sequence length="298" mass="34400">MPYSFNMSKKVEGFQPSYRPLRRLETAHVDCGRVLNGDKDYIASIAKNRPVLIHKNEERSCEMIRHSIVPPTQMKKMMFGVAFARVVYRNHDVIIKSPYEMVEIYKLLEGANDIEISPCPEDRLDQSRQWDARSLNLFRDESAMTPKQLSAQLTFAKGAAQASLSRPAVEWLVNTANLTNLMNQLNEKQFGVDEILMESLQVSDDLDMPGRFTSECLMRGLNTPFISRSDISCLSCKMSIWEYDDAYRCRSKYSRKSICILGIEDLQTLSQYPHLMANKVKFNRNRKRPDANYKLECE</sequence>
<keyword evidence="5" id="KW-0325">Glycoprotein</keyword>
<dbReference type="PANTHER" id="PTHR46671">
    <property type="entry name" value="PROTEIN CBG11221"/>
    <property type="match status" value="1"/>
</dbReference>
<evidence type="ECO:0000256" key="1">
    <source>
        <dbReference type="ARBA" id="ARBA00004606"/>
    </source>
</evidence>
<reference evidence="6 7" key="1">
    <citation type="submission" date="2013-12" db="EMBL/GenBank/DDBJ databases">
        <title>Draft genome of the parsitic nematode Ancylostoma duodenale.</title>
        <authorList>
            <person name="Mitreva M."/>
        </authorList>
    </citation>
    <scope>NUCLEOTIDE SEQUENCE [LARGE SCALE GENOMIC DNA]</scope>
    <source>
        <strain evidence="6 7">Zhejiang</strain>
    </source>
</reference>
<evidence type="ECO:0000313" key="6">
    <source>
        <dbReference type="EMBL" id="KIH67339.1"/>
    </source>
</evidence>
<comment type="subcellular location">
    <subcellularLocation>
        <location evidence="1">Membrane</location>
        <topology evidence="1">Single-pass type II membrane protein</topology>
    </subcellularLocation>
</comment>
<gene>
    <name evidence="6" type="ORF">ANCDUO_02334</name>
</gene>
<proteinExistence type="predicted"/>
<accession>A0A0C2H730</accession>
<dbReference type="InterPro" id="IPR003406">
    <property type="entry name" value="Glyco_trans_14"/>
</dbReference>
<evidence type="ECO:0000256" key="3">
    <source>
        <dbReference type="ARBA" id="ARBA00022679"/>
    </source>
</evidence>
<evidence type="ECO:0000256" key="2">
    <source>
        <dbReference type="ARBA" id="ARBA00022676"/>
    </source>
</evidence>
<dbReference type="AlphaFoldDB" id="A0A0C2H730"/>
<dbReference type="GO" id="GO:0016020">
    <property type="term" value="C:membrane"/>
    <property type="evidence" value="ECO:0007669"/>
    <property type="project" value="UniProtKB-SubCell"/>
</dbReference>
<dbReference type="PANTHER" id="PTHR46671:SF7">
    <property type="entry name" value="CORE-2_I-BRANCHING ENZYME"/>
    <property type="match status" value="1"/>
</dbReference>
<keyword evidence="4" id="KW-0472">Membrane</keyword>
<protein>
    <submittedName>
        <fullName evidence="6">Core-2/I-Branching enzyme</fullName>
    </submittedName>
</protein>
<name>A0A0C2H730_9BILA</name>
<keyword evidence="2" id="KW-0328">Glycosyltransferase</keyword>
<organism evidence="6 7">
    <name type="scientific">Ancylostoma duodenale</name>
    <dbReference type="NCBI Taxonomy" id="51022"/>
    <lineage>
        <taxon>Eukaryota</taxon>
        <taxon>Metazoa</taxon>
        <taxon>Ecdysozoa</taxon>
        <taxon>Nematoda</taxon>
        <taxon>Chromadorea</taxon>
        <taxon>Rhabditida</taxon>
        <taxon>Rhabditina</taxon>
        <taxon>Rhabditomorpha</taxon>
        <taxon>Strongyloidea</taxon>
        <taxon>Ancylostomatidae</taxon>
        <taxon>Ancylostomatinae</taxon>
        <taxon>Ancylostoma</taxon>
    </lineage>
</organism>
<dbReference type="OrthoDB" id="2019572at2759"/>
<dbReference type="Proteomes" id="UP000054047">
    <property type="component" value="Unassembled WGS sequence"/>
</dbReference>
<dbReference type="EMBL" id="KN726739">
    <property type="protein sequence ID" value="KIH67339.1"/>
    <property type="molecule type" value="Genomic_DNA"/>
</dbReference>
<evidence type="ECO:0000256" key="4">
    <source>
        <dbReference type="ARBA" id="ARBA00023136"/>
    </source>
</evidence>
<keyword evidence="7" id="KW-1185">Reference proteome</keyword>